<protein>
    <submittedName>
        <fullName evidence="2">Uncharacterized protein</fullName>
    </submittedName>
</protein>
<keyword evidence="3" id="KW-1185">Reference proteome</keyword>
<evidence type="ECO:0000256" key="1">
    <source>
        <dbReference type="SAM" id="MobiDB-lite"/>
    </source>
</evidence>
<evidence type="ECO:0000313" key="2">
    <source>
        <dbReference type="EMBL" id="KAG2190669.1"/>
    </source>
</evidence>
<dbReference type="EMBL" id="JAEPRD010000598">
    <property type="protein sequence ID" value="KAG2190669.1"/>
    <property type="molecule type" value="Genomic_DNA"/>
</dbReference>
<name>A0A8H7QEP8_9FUNG</name>
<dbReference type="AlphaFoldDB" id="A0A8H7QEP8"/>
<comment type="caution">
    <text evidence="2">The sequence shown here is derived from an EMBL/GenBank/DDBJ whole genome shotgun (WGS) entry which is preliminary data.</text>
</comment>
<dbReference type="Proteomes" id="UP000603453">
    <property type="component" value="Unassembled WGS sequence"/>
</dbReference>
<sequence length="416" mass="48091">MKKNDNDVHNRIILQGAEIILRNLKRSYSQFSRNGKLRRSYSDYNYLFVVPTRWNDDIQEDLLRPLYIRAGLIQNQDHPDRLLFFSQLDFDFCYLQYLEDDMPTYSMNTKIGNGKHYILYAFNFSDTILSVTLDLFSAHYSPVLTTKGKYVPRVLNSVYFTVPLSNDVQEGYIDSERIDQLSNANKRSEDEWEQSESVGSVDNDGSIDTQESIDTDDPSLNTYGLVNSEEFFTSPLMSIIQNRLLREVRNLTDYKVGTEYTAIVIGNEGQYEEEKYVLFDSVSHWIKKTSENLFGTKLMTFGLDARLYYKVTYLETLEGGERVLNKYVQKSNSTRPPSIITENIKSHAALSASLFKHSKPNCIINIGTLKYKYILLTNKSDFMFVKTDVLSKEITFNCAVLKSSGETEMLTDHNEW</sequence>
<proteinExistence type="predicted"/>
<gene>
    <name evidence="2" type="ORF">INT47_006656</name>
</gene>
<reference evidence="2" key="1">
    <citation type="submission" date="2020-12" db="EMBL/GenBank/DDBJ databases">
        <title>Metabolic potential, ecology and presence of endohyphal bacteria is reflected in genomic diversity of Mucoromycotina.</title>
        <authorList>
            <person name="Muszewska A."/>
            <person name="Okrasinska A."/>
            <person name="Steczkiewicz K."/>
            <person name="Drgas O."/>
            <person name="Orlowska M."/>
            <person name="Perlinska-Lenart U."/>
            <person name="Aleksandrzak-Piekarczyk T."/>
            <person name="Szatraj K."/>
            <person name="Zielenkiewicz U."/>
            <person name="Pilsyk S."/>
            <person name="Malc E."/>
            <person name="Mieczkowski P."/>
            <person name="Kruszewska J.S."/>
            <person name="Biernat P."/>
            <person name="Pawlowska J."/>
        </authorList>
    </citation>
    <scope>NUCLEOTIDE SEQUENCE</scope>
    <source>
        <strain evidence="2">WA0000017839</strain>
    </source>
</reference>
<organism evidence="2 3">
    <name type="scientific">Mucor saturninus</name>
    <dbReference type="NCBI Taxonomy" id="64648"/>
    <lineage>
        <taxon>Eukaryota</taxon>
        <taxon>Fungi</taxon>
        <taxon>Fungi incertae sedis</taxon>
        <taxon>Mucoromycota</taxon>
        <taxon>Mucoromycotina</taxon>
        <taxon>Mucoromycetes</taxon>
        <taxon>Mucorales</taxon>
        <taxon>Mucorineae</taxon>
        <taxon>Mucoraceae</taxon>
        <taxon>Mucor</taxon>
    </lineage>
</organism>
<evidence type="ECO:0000313" key="3">
    <source>
        <dbReference type="Proteomes" id="UP000603453"/>
    </source>
</evidence>
<feature type="region of interest" description="Disordered" evidence="1">
    <location>
        <begin position="184"/>
        <end position="219"/>
    </location>
</feature>
<dbReference type="OrthoDB" id="2290243at2759"/>
<accession>A0A8H7QEP8</accession>